<dbReference type="RefSeq" id="WP_014035123.1">
    <property type="nucleotide sequence ID" value="NC_015946.1"/>
</dbReference>
<protein>
    <submittedName>
        <fullName evidence="1">Uncharacterized protein</fullName>
    </submittedName>
</protein>
<dbReference type="AlphaFoldDB" id="A0A7U3ZSL0"/>
<sequence length="196" mass="23418">MKLLKCQQLLNSNKTNTKDIDIKVAKDFLNYWINQYQLDFDDKIKQFLIDIIQNTALLNSRTVVLQSDLFSLLYVDEICNSNLKDSFYDALDFTMFRELNDFLNQTYHFKELLFELFEKKQITDLQIKDSKILIDEIQQKVLELKNSTDVILNNLDFQNQLNKELVDQFYNHQLDLKIKKLLWYANVLKVVVAFKK</sequence>
<dbReference type="Proteomes" id="UP000008907">
    <property type="component" value="Chromosome"/>
</dbReference>
<gene>
    <name evidence="1" type="ordered locus">MPUT_0392</name>
</gene>
<proteinExistence type="predicted"/>
<dbReference type="EMBL" id="CP003021">
    <property type="protein sequence ID" value="AEM68767.1"/>
    <property type="molecule type" value="Genomic_DNA"/>
</dbReference>
<evidence type="ECO:0000313" key="2">
    <source>
        <dbReference type="Proteomes" id="UP000008907"/>
    </source>
</evidence>
<dbReference type="KEGG" id="mpf:MPUT_0392"/>
<accession>A0A7U3ZSL0</accession>
<organism evidence="1 2">
    <name type="scientific">Mycoplasma putrefaciens (strain ATCC 15718 / NCTC 10155 / C30 KS-1 / KS-1)</name>
    <dbReference type="NCBI Taxonomy" id="743965"/>
    <lineage>
        <taxon>Bacteria</taxon>
        <taxon>Bacillati</taxon>
        <taxon>Mycoplasmatota</taxon>
        <taxon>Mollicutes</taxon>
        <taxon>Mycoplasmataceae</taxon>
        <taxon>Mycoplasma</taxon>
    </lineage>
</organism>
<reference evidence="1 2" key="1">
    <citation type="journal article" date="2011" name="J. Bacteriol.">
        <title>Genome Sequence of Mycoplasma putrefaciens Type Strain KS1.</title>
        <authorList>
            <person name="Calcutt M.J."/>
            <person name="Foecking M.F."/>
        </authorList>
    </citation>
    <scope>NUCLEOTIDE SEQUENCE [LARGE SCALE GENOMIC DNA]</scope>
    <source>
        <strain evidence="2">ATCC 15718 / NCTC 10155 / C30 KS-1 / KS-1</strain>
    </source>
</reference>
<name>A0A7U3ZSL0_MYCPK</name>
<evidence type="ECO:0000313" key="1">
    <source>
        <dbReference type="EMBL" id="AEM68767.1"/>
    </source>
</evidence>